<dbReference type="InterPro" id="IPR015364">
    <property type="entry name" value="RhgB_N"/>
</dbReference>
<gene>
    <name evidence="13" type="ORF">BJY16_002131</name>
</gene>
<keyword evidence="9" id="KW-0961">Cell wall biogenesis/degradation</keyword>
<comment type="caution">
    <text evidence="13">The sequence shown here is derived from an EMBL/GenBank/DDBJ whole genome shotgun (WGS) entry which is preliminary data.</text>
</comment>
<dbReference type="GO" id="GO:0030246">
    <property type="term" value="F:carbohydrate binding"/>
    <property type="evidence" value="ECO:0007669"/>
    <property type="project" value="InterPro"/>
</dbReference>
<evidence type="ECO:0000256" key="1">
    <source>
        <dbReference type="ARBA" id="ARBA00001324"/>
    </source>
</evidence>
<evidence type="ECO:0000256" key="3">
    <source>
        <dbReference type="ARBA" id="ARBA00010418"/>
    </source>
</evidence>
<evidence type="ECO:0000256" key="2">
    <source>
        <dbReference type="ARBA" id="ARBA00004613"/>
    </source>
</evidence>
<feature type="domain" description="Rhamnogalacturonase B N-terminal" evidence="10">
    <location>
        <begin position="38"/>
        <end position="273"/>
    </location>
</feature>
<dbReference type="GO" id="GO:0045490">
    <property type="term" value="P:pectin catabolic process"/>
    <property type="evidence" value="ECO:0007669"/>
    <property type="project" value="TreeGrafter"/>
</dbReference>
<dbReference type="InterPro" id="IPR029411">
    <property type="entry name" value="RG-lyase_III"/>
</dbReference>
<feature type="domain" description="Rhamnogalacturonan lyase" evidence="12">
    <location>
        <begin position="286"/>
        <end position="359"/>
    </location>
</feature>
<reference evidence="13 14" key="1">
    <citation type="submission" date="2020-08" db="EMBL/GenBank/DDBJ databases">
        <title>Sequencing the genomes of 1000 actinobacteria strains.</title>
        <authorList>
            <person name="Klenk H.-P."/>
        </authorList>
    </citation>
    <scope>NUCLEOTIDE SEQUENCE [LARGE SCALE GENOMIC DNA]</scope>
    <source>
        <strain evidence="13 14">DSM 45809</strain>
    </source>
</reference>
<dbReference type="PANTHER" id="PTHR36574:SF1">
    <property type="entry name" value="RHAMNOGALACTURONATE LYASE-RELATED"/>
    <property type="match status" value="1"/>
</dbReference>
<dbReference type="SUPFAM" id="SSF74650">
    <property type="entry name" value="Galactose mutarotase-like"/>
    <property type="match status" value="1"/>
</dbReference>
<evidence type="ECO:0000256" key="8">
    <source>
        <dbReference type="ARBA" id="ARBA00023239"/>
    </source>
</evidence>
<dbReference type="EC" id="4.2.2.23" evidence="4"/>
<dbReference type="Proteomes" id="UP000546162">
    <property type="component" value="Unassembled WGS sequence"/>
</dbReference>
<dbReference type="InterPro" id="IPR014718">
    <property type="entry name" value="GH-type_carb-bd"/>
</dbReference>
<evidence type="ECO:0000259" key="11">
    <source>
        <dbReference type="Pfam" id="PF14683"/>
    </source>
</evidence>
<keyword evidence="8 13" id="KW-0456">Lyase</keyword>
<dbReference type="Pfam" id="PF09284">
    <property type="entry name" value="RhgB_N"/>
    <property type="match status" value="1"/>
</dbReference>
<dbReference type="PROSITE" id="PS51318">
    <property type="entry name" value="TAT"/>
    <property type="match status" value="1"/>
</dbReference>
<dbReference type="GO" id="GO:0102210">
    <property type="term" value="F:rhamnogalacturonan endolyase activity"/>
    <property type="evidence" value="ECO:0007669"/>
    <property type="project" value="UniProtKB-EC"/>
</dbReference>
<comment type="similarity">
    <text evidence="3">Belongs to the polysaccharide lyase 4 family.</text>
</comment>
<proteinExistence type="inferred from homology"/>
<dbReference type="Pfam" id="PF14686">
    <property type="entry name" value="fn3_3"/>
    <property type="match status" value="1"/>
</dbReference>
<evidence type="ECO:0000313" key="14">
    <source>
        <dbReference type="Proteomes" id="UP000546162"/>
    </source>
</evidence>
<accession>A0A7W7GUW7</accession>
<evidence type="ECO:0000259" key="12">
    <source>
        <dbReference type="Pfam" id="PF14686"/>
    </source>
</evidence>
<dbReference type="InterPro" id="IPR011013">
    <property type="entry name" value="Gal_mutarotase_sf_dom"/>
</dbReference>
<protein>
    <recommendedName>
        <fullName evidence="4">rhamnogalacturonan endolyase</fullName>
        <ecNumber evidence="4">4.2.2.23</ecNumber>
    </recommendedName>
</protein>
<keyword evidence="14" id="KW-1185">Reference proteome</keyword>
<dbReference type="CDD" id="cd10316">
    <property type="entry name" value="RGL4_M"/>
    <property type="match status" value="1"/>
</dbReference>
<dbReference type="RefSeq" id="WP_185039210.1">
    <property type="nucleotide sequence ID" value="NZ_BAABFG010000005.1"/>
</dbReference>
<dbReference type="Gene3D" id="2.60.120.260">
    <property type="entry name" value="Galactose-binding domain-like"/>
    <property type="match status" value="1"/>
</dbReference>
<dbReference type="SUPFAM" id="SSF49785">
    <property type="entry name" value="Galactose-binding domain-like"/>
    <property type="match status" value="1"/>
</dbReference>
<evidence type="ECO:0000259" key="10">
    <source>
        <dbReference type="Pfam" id="PF09284"/>
    </source>
</evidence>
<evidence type="ECO:0000256" key="9">
    <source>
        <dbReference type="ARBA" id="ARBA00023316"/>
    </source>
</evidence>
<dbReference type="SUPFAM" id="SSF49452">
    <property type="entry name" value="Starch-binding domain-like"/>
    <property type="match status" value="1"/>
</dbReference>
<evidence type="ECO:0000256" key="5">
    <source>
        <dbReference type="ARBA" id="ARBA00022525"/>
    </source>
</evidence>
<dbReference type="AlphaFoldDB" id="A0A7W7GUW7"/>
<sequence>MTPTPIRQRRKLLAAGIATVAVLAGAGLLGGQPWANAAASITFDTGTGLTLAFNTTNGTMTSLKHNGTELAASGQAAGQFESGWSSATVTGQTFNGGSSILVSATNPAIGVTQYYFARKGDNVVYLATNITKALNPGEARFITRLKSSLLTTSPVAARTAGTTATVEGSDVFAFANGQTASKFYSSQRLIAQTPFGAGGNGHGAFLIPGTNDMTSGGPFFRDIEVNDTGTAVNITHYMFSGHQQTEPLRLGLHGPYALAVTDGAAPTVHSMDFLSAYLPGMLSNAQRGGVSGTAGGRWNGLRATVALAGPTGQYWGQVKSGRFVIGHVKPGTYTATLYAGELAVGSTKTITVTAGATTGLAMTGSVPAAGTLFQLGTFDGTPAGFRNADKIETMHPSDSRMSSWTGGPYTVSGGAASFPMAEFKSVNSPVALGFTLASVPAGGVRLRIGTTSSFAGGRPAVSIGGYSSPSAASPAPANLDSRNVTRGTWRGVNTTYTFTIPASALRTGGNTLSISTISGSSGATFLSPNFIFDALALDPA</sequence>
<dbReference type="Gene3D" id="2.60.40.1120">
    <property type="entry name" value="Carboxypeptidase-like, regulatory domain"/>
    <property type="match status" value="1"/>
</dbReference>
<evidence type="ECO:0000256" key="6">
    <source>
        <dbReference type="ARBA" id="ARBA00022729"/>
    </source>
</evidence>
<dbReference type="Gene3D" id="2.70.98.10">
    <property type="match status" value="1"/>
</dbReference>
<dbReference type="PANTHER" id="PTHR36574">
    <property type="entry name" value="RHAMNOGALACTURONATE LYASE-RELATED"/>
    <property type="match status" value="1"/>
</dbReference>
<keyword evidence="5" id="KW-0964">Secreted</keyword>
<dbReference type="EMBL" id="JACHNB010000001">
    <property type="protein sequence ID" value="MBB4738672.1"/>
    <property type="molecule type" value="Genomic_DNA"/>
</dbReference>
<evidence type="ECO:0000256" key="7">
    <source>
        <dbReference type="ARBA" id="ARBA00023157"/>
    </source>
</evidence>
<organism evidence="13 14">
    <name type="scientific">Actinoplanes octamycinicus</name>
    <dbReference type="NCBI Taxonomy" id="135948"/>
    <lineage>
        <taxon>Bacteria</taxon>
        <taxon>Bacillati</taxon>
        <taxon>Actinomycetota</taxon>
        <taxon>Actinomycetes</taxon>
        <taxon>Micromonosporales</taxon>
        <taxon>Micromonosporaceae</taxon>
        <taxon>Actinoplanes</taxon>
    </lineage>
</organism>
<dbReference type="GO" id="GO:0071555">
    <property type="term" value="P:cell wall organization"/>
    <property type="evidence" value="ECO:0007669"/>
    <property type="project" value="UniProtKB-KW"/>
</dbReference>
<dbReference type="InterPro" id="IPR029413">
    <property type="entry name" value="RG-lyase_II"/>
</dbReference>
<comment type="catalytic activity">
    <reaction evidence="1">
        <text>Endotype eliminative cleavage of L-alpha-rhamnopyranosyl-(1-&gt;4)-alpha-D-galactopyranosyluronic acid bonds of rhamnogalacturonan I domains in ramified hairy regions of pectin leaving L-rhamnopyranose at the reducing end and 4-deoxy-4,5-unsaturated D-galactopyranosyluronic acid at the non-reducing end.</text>
        <dbReference type="EC" id="4.2.2.23"/>
    </reaction>
</comment>
<evidence type="ECO:0000313" key="13">
    <source>
        <dbReference type="EMBL" id="MBB4738672.1"/>
    </source>
</evidence>
<dbReference type="CDD" id="cd10317">
    <property type="entry name" value="RGL4_C"/>
    <property type="match status" value="1"/>
</dbReference>
<keyword evidence="6" id="KW-0732">Signal</keyword>
<comment type="subcellular location">
    <subcellularLocation>
        <location evidence="2">Secreted</location>
    </subcellularLocation>
</comment>
<dbReference type="InterPro" id="IPR016590">
    <property type="entry name" value="Rhamnogalacturonase_B"/>
</dbReference>
<name>A0A7W7GUW7_9ACTN</name>
<feature type="domain" description="Rhamnogalacturonan lyase" evidence="11">
    <location>
        <begin position="371"/>
        <end position="537"/>
    </location>
</feature>
<dbReference type="GO" id="GO:0005576">
    <property type="term" value="C:extracellular region"/>
    <property type="evidence" value="ECO:0007669"/>
    <property type="project" value="UniProtKB-SubCell"/>
</dbReference>
<dbReference type="InterPro" id="IPR013784">
    <property type="entry name" value="Carb-bd-like_fold"/>
</dbReference>
<keyword evidence="7" id="KW-1015">Disulfide bond</keyword>
<dbReference type="InterPro" id="IPR008979">
    <property type="entry name" value="Galactose-bd-like_sf"/>
</dbReference>
<dbReference type="Pfam" id="PF14683">
    <property type="entry name" value="CBM-like"/>
    <property type="match status" value="1"/>
</dbReference>
<dbReference type="InterPro" id="IPR006311">
    <property type="entry name" value="TAT_signal"/>
</dbReference>
<evidence type="ECO:0000256" key="4">
    <source>
        <dbReference type="ARBA" id="ARBA00012437"/>
    </source>
</evidence>